<evidence type="ECO:0000256" key="4">
    <source>
        <dbReference type="ARBA" id="ARBA00022692"/>
    </source>
</evidence>
<evidence type="ECO:0000256" key="9">
    <source>
        <dbReference type="ARBA" id="ARBA00022989"/>
    </source>
</evidence>
<feature type="transmembrane region" description="Helical" evidence="12">
    <location>
        <begin position="364"/>
        <end position="381"/>
    </location>
</feature>
<dbReference type="PANTHER" id="PTHR23284">
    <property type="entry name" value="PROLACTIN REGULATORY ELEMENT BINDING PROTEIN"/>
    <property type="match status" value="1"/>
</dbReference>
<evidence type="ECO:0000256" key="12">
    <source>
        <dbReference type="SAM" id="Phobius"/>
    </source>
</evidence>
<dbReference type="AlphaFoldDB" id="A0AA88LBD4"/>
<evidence type="ECO:0000256" key="3">
    <source>
        <dbReference type="ARBA" id="ARBA00022574"/>
    </source>
</evidence>
<keyword evidence="8" id="KW-0653">Protein transport</keyword>
<dbReference type="GO" id="GO:0006888">
    <property type="term" value="P:endoplasmic reticulum to Golgi vesicle-mediated transport"/>
    <property type="evidence" value="ECO:0007669"/>
    <property type="project" value="TreeGrafter"/>
</dbReference>
<comment type="subcellular location">
    <subcellularLocation>
        <location evidence="1">Endoplasmic reticulum membrane</location>
        <topology evidence="1">Single-pass membrane protein</topology>
    </subcellularLocation>
</comment>
<keyword evidence="10 12" id="KW-0472">Membrane</keyword>
<reference evidence="13" key="1">
    <citation type="submission" date="2023-07" db="EMBL/GenBank/DDBJ databases">
        <title>Chromosome-level genome assembly of Artemia franciscana.</title>
        <authorList>
            <person name="Jo E."/>
        </authorList>
    </citation>
    <scope>NUCLEOTIDE SEQUENCE</scope>
    <source>
        <tissue evidence="13">Whole body</tissue>
    </source>
</reference>
<evidence type="ECO:0000256" key="6">
    <source>
        <dbReference type="ARBA" id="ARBA00022824"/>
    </source>
</evidence>
<keyword evidence="7" id="KW-0931">ER-Golgi transport</keyword>
<keyword evidence="14" id="KW-1185">Reference proteome</keyword>
<dbReference type="GO" id="GO:0005085">
    <property type="term" value="F:guanyl-nucleotide exchange factor activity"/>
    <property type="evidence" value="ECO:0007669"/>
    <property type="project" value="InterPro"/>
</dbReference>
<evidence type="ECO:0000256" key="1">
    <source>
        <dbReference type="ARBA" id="ARBA00004389"/>
    </source>
</evidence>
<accession>A0AA88LBD4</accession>
<evidence type="ECO:0008006" key="15">
    <source>
        <dbReference type="Google" id="ProtNLM"/>
    </source>
</evidence>
<sequence length="407" mass="44633">MNGKTVILKTIENKVFPAYAAQVVDPHTVVIGGGGSGNTGTFNGLVFLRIEHDGNSSYSVLDGTFSTMEPADTMAMHEQDNEKFIAVGLSKECMICKISRRKKQADSLANGIEDISPIEYSAVTISSEVVCASSCVTRVRISPDGTFLAVGCENGSIKIYSFPGMVLIREILAHKELISDLDITEDGQKICSVARNGSGTMWQVKDGKRLNDLELPKCAKYTFKRVKFSRASSNNKIWLYAIANPVVKSTNSSVLYKFNTANFSIKDKALFSKDILSALATSSDSSYIAVGNMNGDVMVHDAKTLMRVYLFKADRFGAITDLEFLRLPIPFQTIDGSMTLALVSTSLNGFTRLHSLTEDTRPNIWFLILLILLGVLLVYILKIFEVDVIISEFIQSLIGPDGVKTEL</sequence>
<evidence type="ECO:0000313" key="14">
    <source>
        <dbReference type="Proteomes" id="UP001187531"/>
    </source>
</evidence>
<dbReference type="InterPro" id="IPR015943">
    <property type="entry name" value="WD40/YVTN_repeat-like_dom_sf"/>
</dbReference>
<dbReference type="GO" id="GO:0005789">
    <property type="term" value="C:endoplasmic reticulum membrane"/>
    <property type="evidence" value="ECO:0007669"/>
    <property type="project" value="UniProtKB-SubCell"/>
</dbReference>
<keyword evidence="4 12" id="KW-0812">Transmembrane</keyword>
<keyword evidence="9 12" id="KW-1133">Transmembrane helix</keyword>
<keyword evidence="2" id="KW-0813">Transport</keyword>
<proteinExistence type="predicted"/>
<dbReference type="GO" id="GO:0015031">
    <property type="term" value="P:protein transport"/>
    <property type="evidence" value="ECO:0007669"/>
    <property type="project" value="UniProtKB-KW"/>
</dbReference>
<keyword evidence="5" id="KW-0677">Repeat</keyword>
<gene>
    <name evidence="13" type="ORF">QYM36_004031</name>
</gene>
<dbReference type="EMBL" id="JAVRJZ010000007">
    <property type="protein sequence ID" value="KAK2719984.1"/>
    <property type="molecule type" value="Genomic_DNA"/>
</dbReference>
<name>A0AA88LBD4_ARTSF</name>
<keyword evidence="6" id="KW-0256">Endoplasmic reticulum</keyword>
<evidence type="ECO:0000256" key="7">
    <source>
        <dbReference type="ARBA" id="ARBA00022892"/>
    </source>
</evidence>
<feature type="repeat" description="WD" evidence="11">
    <location>
        <begin position="171"/>
        <end position="212"/>
    </location>
</feature>
<dbReference type="InterPro" id="IPR001680">
    <property type="entry name" value="WD40_rpt"/>
</dbReference>
<dbReference type="PANTHER" id="PTHR23284:SF0">
    <property type="entry name" value="PROLACTIN REGULATORY ELEMENT-BINDING PROTEIN"/>
    <property type="match status" value="1"/>
</dbReference>
<evidence type="ECO:0000256" key="5">
    <source>
        <dbReference type="ARBA" id="ARBA00022737"/>
    </source>
</evidence>
<dbReference type="InterPro" id="IPR045260">
    <property type="entry name" value="Sec12-like"/>
</dbReference>
<dbReference type="GO" id="GO:0003400">
    <property type="term" value="P:regulation of COPII vesicle coating"/>
    <property type="evidence" value="ECO:0007669"/>
    <property type="project" value="TreeGrafter"/>
</dbReference>
<dbReference type="PROSITE" id="PS50082">
    <property type="entry name" value="WD_REPEATS_2"/>
    <property type="match status" value="1"/>
</dbReference>
<keyword evidence="3 11" id="KW-0853">WD repeat</keyword>
<dbReference type="Proteomes" id="UP001187531">
    <property type="component" value="Unassembled WGS sequence"/>
</dbReference>
<dbReference type="InterPro" id="IPR036322">
    <property type="entry name" value="WD40_repeat_dom_sf"/>
</dbReference>
<dbReference type="SUPFAM" id="SSF50978">
    <property type="entry name" value="WD40 repeat-like"/>
    <property type="match status" value="1"/>
</dbReference>
<evidence type="ECO:0000256" key="11">
    <source>
        <dbReference type="PROSITE-ProRule" id="PRU00221"/>
    </source>
</evidence>
<evidence type="ECO:0000256" key="2">
    <source>
        <dbReference type="ARBA" id="ARBA00022448"/>
    </source>
</evidence>
<comment type="caution">
    <text evidence="13">The sequence shown here is derived from an EMBL/GenBank/DDBJ whole genome shotgun (WGS) entry which is preliminary data.</text>
</comment>
<protein>
    <recommendedName>
        <fullName evidence="15">Prolactin regulatory element-binding protein</fullName>
    </recommendedName>
</protein>
<evidence type="ECO:0000256" key="10">
    <source>
        <dbReference type="ARBA" id="ARBA00023136"/>
    </source>
</evidence>
<evidence type="ECO:0000313" key="13">
    <source>
        <dbReference type="EMBL" id="KAK2719984.1"/>
    </source>
</evidence>
<dbReference type="Pfam" id="PF00400">
    <property type="entry name" value="WD40"/>
    <property type="match status" value="1"/>
</dbReference>
<dbReference type="SMART" id="SM00320">
    <property type="entry name" value="WD40"/>
    <property type="match status" value="3"/>
</dbReference>
<organism evidence="13 14">
    <name type="scientific">Artemia franciscana</name>
    <name type="common">Brine shrimp</name>
    <name type="synonym">Artemia sanfranciscana</name>
    <dbReference type="NCBI Taxonomy" id="6661"/>
    <lineage>
        <taxon>Eukaryota</taxon>
        <taxon>Metazoa</taxon>
        <taxon>Ecdysozoa</taxon>
        <taxon>Arthropoda</taxon>
        <taxon>Crustacea</taxon>
        <taxon>Branchiopoda</taxon>
        <taxon>Anostraca</taxon>
        <taxon>Artemiidae</taxon>
        <taxon>Artemia</taxon>
    </lineage>
</organism>
<dbReference type="Gene3D" id="2.130.10.10">
    <property type="entry name" value="YVTN repeat-like/Quinoprotein amine dehydrogenase"/>
    <property type="match status" value="1"/>
</dbReference>
<evidence type="ECO:0000256" key="8">
    <source>
        <dbReference type="ARBA" id="ARBA00022927"/>
    </source>
</evidence>